<dbReference type="CDD" id="cd09001">
    <property type="entry name" value="GH43_FsAxh1-like"/>
    <property type="match status" value="1"/>
</dbReference>
<reference evidence="9 10" key="1">
    <citation type="submission" date="2019-07" db="EMBL/GenBank/DDBJ databases">
        <title>Microlunatus dokdonensis sp. nov. isolated from the rhizospheric soil of the wild plant Elymus tsukushiensis.</title>
        <authorList>
            <person name="Ghim S.-Y."/>
            <person name="Hwang Y.-J."/>
            <person name="Son J.-S."/>
            <person name="Shin J.-H."/>
        </authorList>
    </citation>
    <scope>NUCLEOTIDE SEQUENCE [LARGE SCALE GENOMIC DNA]</scope>
    <source>
        <strain evidence="9 10">KUDC0627</strain>
    </source>
</reference>
<dbReference type="AlphaFoldDB" id="A0A516Q0L3"/>
<evidence type="ECO:0000256" key="7">
    <source>
        <dbReference type="SAM" id="MobiDB-lite"/>
    </source>
</evidence>
<feature type="region of interest" description="Disordered" evidence="7">
    <location>
        <begin position="282"/>
        <end position="320"/>
    </location>
</feature>
<dbReference type="SUPFAM" id="SSF75005">
    <property type="entry name" value="Arabinanase/levansucrase/invertase"/>
    <property type="match status" value="1"/>
</dbReference>
<feature type="domain" description="Beta-xylosidase C-terminal Concanavalin A-like" evidence="8">
    <location>
        <begin position="343"/>
        <end position="534"/>
    </location>
</feature>
<sequence>MPRYANPVLDADWPDPDVIRVDDAYYLVASSFNRVPGLPILRSTNLVDWEIVSHALPELPPAEQYALPRHGCGVWAPSIRHHDGRFVVVYPDPDYGLFVVSSESAEGLWTAPYCLVPGQGLIDPCPLFDDDGRAYLVFGWARSRAGIANRLSVIEVEPDLSAVIGAPQTVIDGDDLPGFRTLEGPKFYRRGGWYWIFAPAGGVETGWQSVFRSRSVWGPYEERRVLEQGSTPVNGPHQGGWVTAADGSDWFLHFQDRGCFGRVVHLQPMTWRADGWPVFGAAGEPVPGGVGPGGDVPGPERDASDRDGRVGPSAGEPCRDDDFAAASKGADTFAPGGDPIAGLNRWWHWAANPEPGWHQVGEGALRLQARVRVIDDLRQSPQLLAQQLPGQPATITTSVALEGAGDGLRAGLVVLGATYQWVGLARRDGRLLVVVGRSDRAGQEYEAEVIDPADPKPSEGELNEVGLNEVGLNEVGLGAHVDPAGIVRFSCRLGEDWLPIGPDYQAEPGRWIGAEVGLFADRLLGSEPAAARFGPWRVRPDRGEADPPRVAETEHLTAERRIVA</sequence>
<feature type="active site" description="Proton donor" evidence="4">
    <location>
        <position position="183"/>
    </location>
</feature>
<dbReference type="InterPro" id="IPR013320">
    <property type="entry name" value="ConA-like_dom_sf"/>
</dbReference>
<dbReference type="GO" id="GO:0004553">
    <property type="term" value="F:hydrolase activity, hydrolyzing O-glycosyl compounds"/>
    <property type="evidence" value="ECO:0007669"/>
    <property type="project" value="InterPro"/>
</dbReference>
<dbReference type="InterPro" id="IPR051795">
    <property type="entry name" value="Glycosyl_Hydrlase_43"/>
</dbReference>
<dbReference type="Gene3D" id="2.115.10.20">
    <property type="entry name" value="Glycosyl hydrolase domain, family 43"/>
    <property type="match status" value="1"/>
</dbReference>
<comment type="similarity">
    <text evidence="1 6">Belongs to the glycosyl hydrolase 43 family.</text>
</comment>
<proteinExistence type="inferred from homology"/>
<feature type="compositionally biased region" description="Gly residues" evidence="7">
    <location>
        <begin position="286"/>
        <end position="296"/>
    </location>
</feature>
<dbReference type="InterPro" id="IPR041542">
    <property type="entry name" value="GH43_C2"/>
</dbReference>
<evidence type="ECO:0000256" key="1">
    <source>
        <dbReference type="ARBA" id="ARBA00009865"/>
    </source>
</evidence>
<dbReference type="Pfam" id="PF17851">
    <property type="entry name" value="GH43_C2"/>
    <property type="match status" value="1"/>
</dbReference>
<dbReference type="Pfam" id="PF04616">
    <property type="entry name" value="Glyco_hydro_43"/>
    <property type="match status" value="1"/>
</dbReference>
<evidence type="ECO:0000256" key="4">
    <source>
        <dbReference type="PIRSR" id="PIRSR606710-1"/>
    </source>
</evidence>
<accession>A0A516Q0L3</accession>
<dbReference type="RefSeq" id="WP_143986703.1">
    <property type="nucleotide sequence ID" value="NZ_CP041692.1"/>
</dbReference>
<evidence type="ECO:0000259" key="8">
    <source>
        <dbReference type="Pfam" id="PF17851"/>
    </source>
</evidence>
<dbReference type="Gene3D" id="2.60.120.200">
    <property type="match status" value="1"/>
</dbReference>
<evidence type="ECO:0000256" key="5">
    <source>
        <dbReference type="PIRSR" id="PIRSR606710-2"/>
    </source>
</evidence>
<keyword evidence="10" id="KW-1185">Reference proteome</keyword>
<dbReference type="EMBL" id="CP041692">
    <property type="protein sequence ID" value="QDP96741.1"/>
    <property type="molecule type" value="Genomic_DNA"/>
</dbReference>
<evidence type="ECO:0000256" key="6">
    <source>
        <dbReference type="RuleBase" id="RU361187"/>
    </source>
</evidence>
<protein>
    <submittedName>
        <fullName evidence="9">Glycosyl hydrolase 43 family protein</fullName>
    </submittedName>
</protein>
<feature type="compositionally biased region" description="Basic and acidic residues" evidence="7">
    <location>
        <begin position="298"/>
        <end position="309"/>
    </location>
</feature>
<evidence type="ECO:0000313" key="10">
    <source>
        <dbReference type="Proteomes" id="UP000319263"/>
    </source>
</evidence>
<dbReference type="PANTHER" id="PTHR42812">
    <property type="entry name" value="BETA-XYLOSIDASE"/>
    <property type="match status" value="1"/>
</dbReference>
<evidence type="ECO:0000256" key="3">
    <source>
        <dbReference type="ARBA" id="ARBA00023295"/>
    </source>
</evidence>
<organism evidence="9 10">
    <name type="scientific">Microlunatus elymi</name>
    <dbReference type="NCBI Taxonomy" id="2596828"/>
    <lineage>
        <taxon>Bacteria</taxon>
        <taxon>Bacillati</taxon>
        <taxon>Actinomycetota</taxon>
        <taxon>Actinomycetes</taxon>
        <taxon>Propionibacteriales</taxon>
        <taxon>Propionibacteriaceae</taxon>
        <taxon>Microlunatus</taxon>
    </lineage>
</organism>
<feature type="site" description="Important for catalytic activity, responsible for pKa modulation of the active site Glu and correct orientation of both the proton donor and substrate" evidence="5">
    <location>
        <position position="123"/>
    </location>
</feature>
<dbReference type="PANTHER" id="PTHR42812:SF12">
    <property type="entry name" value="BETA-XYLOSIDASE-RELATED"/>
    <property type="match status" value="1"/>
</dbReference>
<dbReference type="SUPFAM" id="SSF49899">
    <property type="entry name" value="Concanavalin A-like lectins/glucanases"/>
    <property type="match status" value="1"/>
</dbReference>
<dbReference type="KEGG" id="mik:FOE78_13215"/>
<dbReference type="InterPro" id="IPR006710">
    <property type="entry name" value="Glyco_hydro_43"/>
</dbReference>
<dbReference type="GO" id="GO:0005975">
    <property type="term" value="P:carbohydrate metabolic process"/>
    <property type="evidence" value="ECO:0007669"/>
    <property type="project" value="InterPro"/>
</dbReference>
<name>A0A516Q0L3_9ACTN</name>
<keyword evidence="2 6" id="KW-0378">Hydrolase</keyword>
<gene>
    <name evidence="9" type="ORF">FOE78_13215</name>
</gene>
<feature type="active site" description="Proton acceptor" evidence="4">
    <location>
        <position position="15"/>
    </location>
</feature>
<evidence type="ECO:0000313" key="9">
    <source>
        <dbReference type="EMBL" id="QDP96741.1"/>
    </source>
</evidence>
<keyword evidence="3 6" id="KW-0326">Glycosidase</keyword>
<dbReference type="OrthoDB" id="9758923at2"/>
<dbReference type="InterPro" id="IPR023296">
    <property type="entry name" value="Glyco_hydro_beta-prop_sf"/>
</dbReference>
<dbReference type="Proteomes" id="UP000319263">
    <property type="component" value="Chromosome"/>
</dbReference>
<evidence type="ECO:0000256" key="2">
    <source>
        <dbReference type="ARBA" id="ARBA00022801"/>
    </source>
</evidence>